<gene>
    <name evidence="3" type="ORF">SDC9_92754</name>
</gene>
<proteinExistence type="predicted"/>
<evidence type="ECO:0000313" key="3">
    <source>
        <dbReference type="EMBL" id="MPM46060.1"/>
    </source>
</evidence>
<reference evidence="3" key="1">
    <citation type="submission" date="2019-08" db="EMBL/GenBank/DDBJ databases">
        <authorList>
            <person name="Kucharzyk K."/>
            <person name="Murdoch R.W."/>
            <person name="Higgins S."/>
            <person name="Loffler F."/>
        </authorList>
    </citation>
    <scope>NUCLEOTIDE SEQUENCE</scope>
</reference>
<dbReference type="InterPro" id="IPR002840">
    <property type="entry name" value="PMDh-S-like_dom"/>
</dbReference>
<sequence>MPDKEYGCRGIAAGAAGGELLISADDICFYVCDPKTGRIIEDGHSLNGVDVSGKILVFPGGKGSSSVQLDGLYQLMLNGKSPGGMIVEYADTILVTCAILMKIPLVDRLPEEFYENAADGVLCRLDADKGTVALSATQKAL</sequence>
<feature type="domain" description="Phosphomevalonate dehydratase small subunit-like" evidence="2">
    <location>
        <begin position="30"/>
        <end position="106"/>
    </location>
</feature>
<evidence type="ECO:0000256" key="1">
    <source>
        <dbReference type="ARBA" id="ARBA00023239"/>
    </source>
</evidence>
<name>A0A644ZYL2_9ZZZZ</name>
<accession>A0A644ZYL2</accession>
<keyword evidence="1" id="KW-0456">Lyase</keyword>
<dbReference type="SUPFAM" id="SSF52016">
    <property type="entry name" value="LeuD/IlvD-like"/>
    <property type="match status" value="1"/>
</dbReference>
<dbReference type="Pfam" id="PF01989">
    <property type="entry name" value="AcnX_swivel_put"/>
    <property type="match status" value="1"/>
</dbReference>
<dbReference type="EMBL" id="VSSQ01011125">
    <property type="protein sequence ID" value="MPM46060.1"/>
    <property type="molecule type" value="Genomic_DNA"/>
</dbReference>
<organism evidence="3">
    <name type="scientific">bioreactor metagenome</name>
    <dbReference type="NCBI Taxonomy" id="1076179"/>
    <lineage>
        <taxon>unclassified sequences</taxon>
        <taxon>metagenomes</taxon>
        <taxon>ecological metagenomes</taxon>
    </lineage>
</organism>
<evidence type="ECO:0000259" key="2">
    <source>
        <dbReference type="Pfam" id="PF01989"/>
    </source>
</evidence>
<dbReference type="Gene3D" id="3.50.30.10">
    <property type="entry name" value="Phosphohistidine domain"/>
    <property type="match status" value="1"/>
</dbReference>
<protein>
    <recommendedName>
        <fullName evidence="2">Phosphomevalonate dehydratase small subunit-like domain-containing protein</fullName>
    </recommendedName>
</protein>
<dbReference type="AlphaFoldDB" id="A0A644ZYL2"/>
<comment type="caution">
    <text evidence="3">The sequence shown here is derived from an EMBL/GenBank/DDBJ whole genome shotgun (WGS) entry which is preliminary data.</text>
</comment>
<dbReference type="GO" id="GO:0016829">
    <property type="term" value="F:lyase activity"/>
    <property type="evidence" value="ECO:0007669"/>
    <property type="project" value="UniProtKB-KW"/>
</dbReference>